<evidence type="ECO:0000256" key="1">
    <source>
        <dbReference type="SAM" id="MobiDB-lite"/>
    </source>
</evidence>
<accession>A0AA88HZ51</accession>
<comment type="caution">
    <text evidence="3">The sequence shown here is derived from an EMBL/GenBank/DDBJ whole genome shotgun (WGS) entry which is preliminary data.</text>
</comment>
<reference evidence="3" key="1">
    <citation type="submission" date="2023-07" db="EMBL/GenBank/DDBJ databases">
        <title>Chromosome-level genome assembly of Artemia franciscana.</title>
        <authorList>
            <person name="Jo E."/>
        </authorList>
    </citation>
    <scope>NUCLEOTIDE SEQUENCE</scope>
    <source>
        <tissue evidence="3">Whole body</tissue>
    </source>
</reference>
<keyword evidence="4" id="KW-1185">Reference proteome</keyword>
<dbReference type="AlphaFoldDB" id="A0AA88HZ51"/>
<protein>
    <recommendedName>
        <fullName evidence="2">HAT C-terminal dimerisation domain-containing protein</fullName>
    </recommendedName>
</protein>
<proteinExistence type="predicted"/>
<dbReference type="InterPro" id="IPR012337">
    <property type="entry name" value="RNaseH-like_sf"/>
</dbReference>
<dbReference type="Proteomes" id="UP001187531">
    <property type="component" value="Unassembled WGS sequence"/>
</dbReference>
<evidence type="ECO:0000259" key="2">
    <source>
        <dbReference type="Pfam" id="PF05699"/>
    </source>
</evidence>
<feature type="domain" description="HAT C-terminal dimerisation" evidence="2">
    <location>
        <begin position="13"/>
        <end position="61"/>
    </location>
</feature>
<name>A0AA88HZ51_ARTSF</name>
<dbReference type="Pfam" id="PF05699">
    <property type="entry name" value="Dimer_Tnp_hAT"/>
    <property type="match status" value="1"/>
</dbReference>
<sequence length="84" mass="9535">MNQVPLYFSLLKTWEEAEDDGDGYVLQFWRHNRHTISYVIALAGKLLSIPATSVTAERLFLGGSPDTDYGSDVEEKWPQSTQSR</sequence>
<dbReference type="SUPFAM" id="SSF53098">
    <property type="entry name" value="Ribonuclease H-like"/>
    <property type="match status" value="1"/>
</dbReference>
<feature type="region of interest" description="Disordered" evidence="1">
    <location>
        <begin position="62"/>
        <end position="84"/>
    </location>
</feature>
<dbReference type="EMBL" id="JAVRJZ010000014">
    <property type="protein sequence ID" value="KAK2713387.1"/>
    <property type="molecule type" value="Genomic_DNA"/>
</dbReference>
<dbReference type="InterPro" id="IPR008906">
    <property type="entry name" value="HATC_C_dom"/>
</dbReference>
<organism evidence="3 4">
    <name type="scientific">Artemia franciscana</name>
    <name type="common">Brine shrimp</name>
    <name type="synonym">Artemia sanfranciscana</name>
    <dbReference type="NCBI Taxonomy" id="6661"/>
    <lineage>
        <taxon>Eukaryota</taxon>
        <taxon>Metazoa</taxon>
        <taxon>Ecdysozoa</taxon>
        <taxon>Arthropoda</taxon>
        <taxon>Crustacea</taxon>
        <taxon>Branchiopoda</taxon>
        <taxon>Anostraca</taxon>
        <taxon>Artemiidae</taxon>
        <taxon>Artemia</taxon>
    </lineage>
</organism>
<gene>
    <name evidence="3" type="ORF">QYM36_009302</name>
</gene>
<dbReference type="GO" id="GO:0046983">
    <property type="term" value="F:protein dimerization activity"/>
    <property type="evidence" value="ECO:0007669"/>
    <property type="project" value="InterPro"/>
</dbReference>
<evidence type="ECO:0000313" key="4">
    <source>
        <dbReference type="Proteomes" id="UP001187531"/>
    </source>
</evidence>
<evidence type="ECO:0000313" key="3">
    <source>
        <dbReference type="EMBL" id="KAK2713387.1"/>
    </source>
</evidence>